<evidence type="ECO:0000313" key="1">
    <source>
        <dbReference type="EMBL" id="SFW11437.1"/>
    </source>
</evidence>
<dbReference type="OrthoDB" id="3360929at2"/>
<name>A0A1K1LKM6_9PSEU</name>
<accession>A0A1K1LKM6</accession>
<gene>
    <name evidence="1" type="ORF">SAMN04489730_0016</name>
</gene>
<organism evidence="1 2">
    <name type="scientific">Amycolatopsis australiensis</name>
    <dbReference type="NCBI Taxonomy" id="546364"/>
    <lineage>
        <taxon>Bacteria</taxon>
        <taxon>Bacillati</taxon>
        <taxon>Actinomycetota</taxon>
        <taxon>Actinomycetes</taxon>
        <taxon>Pseudonocardiales</taxon>
        <taxon>Pseudonocardiaceae</taxon>
        <taxon>Amycolatopsis</taxon>
    </lineage>
</organism>
<proteinExistence type="predicted"/>
<dbReference type="Proteomes" id="UP000182740">
    <property type="component" value="Unassembled WGS sequence"/>
</dbReference>
<evidence type="ECO:0000313" key="2">
    <source>
        <dbReference type="Proteomes" id="UP000182740"/>
    </source>
</evidence>
<protein>
    <submittedName>
        <fullName evidence="1">Uncharacterized protein</fullName>
    </submittedName>
</protein>
<dbReference type="AlphaFoldDB" id="A0A1K1LKM6"/>
<dbReference type="RefSeq" id="WP_143168410.1">
    <property type="nucleotide sequence ID" value="NZ_FPJG01000001.1"/>
</dbReference>
<reference evidence="2" key="1">
    <citation type="submission" date="2016-11" db="EMBL/GenBank/DDBJ databases">
        <authorList>
            <person name="Varghese N."/>
            <person name="Submissions S."/>
        </authorList>
    </citation>
    <scope>NUCLEOTIDE SEQUENCE [LARGE SCALE GENOMIC DNA]</scope>
    <source>
        <strain evidence="2">DSM 44671</strain>
    </source>
</reference>
<dbReference type="STRING" id="546364.SAMN04489730_0016"/>
<keyword evidence="2" id="KW-1185">Reference proteome</keyword>
<dbReference type="EMBL" id="FPJG01000001">
    <property type="protein sequence ID" value="SFW11437.1"/>
    <property type="molecule type" value="Genomic_DNA"/>
</dbReference>
<sequence length="325" mass="36622">MSGSDERPTDGGLAQDAAIGQAFDPRQTLDVKRDYAAWLLSPMAEQIAQTMAEGYQAQGLSNARDEEFDSLQAAQNFWVAPDMVNVAVTAQKTMPDEDVLLEEPPAPHGFLLLARPFALLCGDPECGEEHPFIGLHWRPAHRTLPANDYAEEQHDDGLILQWFGLAVDEQERAFFGSPVVPVATGTFLPAGRPLASSYSVEIGAMRPMTAELCRYARAMWTLMQQPLAAVGEIEPDRPQRRRLQKSSQVPGPVVIVTLRRRSRPSDPQAEHAQVEWSHRWMVRGHWRNQWHPRLGAHRAIWINEHIKGPDDKPLDLKDKVITWRR</sequence>